<evidence type="ECO:0000313" key="3">
    <source>
        <dbReference type="EMBL" id="KAK1383078.1"/>
    </source>
</evidence>
<dbReference type="CDD" id="cd01837">
    <property type="entry name" value="SGNH_plant_lipase_like"/>
    <property type="match status" value="1"/>
</dbReference>
<dbReference type="PANTHER" id="PTHR45642:SF67">
    <property type="entry name" value="GDSL-LIKE LIPASE_ACYLHYDROLASE FAMILY PROTEIN, EXPRESSED"/>
    <property type="match status" value="1"/>
</dbReference>
<protein>
    <submittedName>
        <fullName evidence="3">GDSL esterase/lipase</fullName>
    </submittedName>
</protein>
<dbReference type="FunFam" id="3.40.50.1110:FF:000003">
    <property type="entry name" value="GDSL esterase/lipase APG"/>
    <property type="match status" value="1"/>
</dbReference>
<reference evidence="3" key="2">
    <citation type="submission" date="2023-05" db="EMBL/GenBank/DDBJ databases">
        <authorList>
            <person name="Schelkunov M.I."/>
        </authorList>
    </citation>
    <scope>NUCLEOTIDE SEQUENCE</scope>
    <source>
        <strain evidence="3">Hsosn_3</strain>
        <tissue evidence="3">Leaf</tissue>
    </source>
</reference>
<comment type="caution">
    <text evidence="3">The sequence shown here is derived from an EMBL/GenBank/DDBJ whole genome shotgun (WGS) entry which is preliminary data.</text>
</comment>
<dbReference type="GO" id="GO:0016788">
    <property type="term" value="F:hydrolase activity, acting on ester bonds"/>
    <property type="evidence" value="ECO:0007669"/>
    <property type="project" value="InterPro"/>
</dbReference>
<proteinExistence type="inferred from homology"/>
<dbReference type="InterPro" id="IPR036514">
    <property type="entry name" value="SGNH_hydro_sf"/>
</dbReference>
<dbReference type="EMBL" id="JAUIZM010000005">
    <property type="protein sequence ID" value="KAK1383078.1"/>
    <property type="molecule type" value="Genomic_DNA"/>
</dbReference>
<dbReference type="Gene3D" id="3.40.50.1110">
    <property type="entry name" value="SGNH hydrolase"/>
    <property type="match status" value="1"/>
</dbReference>
<accession>A0AAD8IDC2</accession>
<comment type="similarity">
    <text evidence="1">Belongs to the 'GDSL' lipolytic enzyme family.</text>
</comment>
<dbReference type="SUPFAM" id="SSF52266">
    <property type="entry name" value="SGNH hydrolase"/>
    <property type="match status" value="1"/>
</dbReference>
<keyword evidence="2" id="KW-0732">Signal</keyword>
<feature type="chain" id="PRO_5042285079" evidence="2">
    <location>
        <begin position="30"/>
        <end position="357"/>
    </location>
</feature>
<evidence type="ECO:0000256" key="2">
    <source>
        <dbReference type="SAM" id="SignalP"/>
    </source>
</evidence>
<feature type="signal peptide" evidence="2">
    <location>
        <begin position="1"/>
        <end position="29"/>
    </location>
</feature>
<dbReference type="Pfam" id="PF00657">
    <property type="entry name" value="Lipase_GDSL"/>
    <property type="match status" value="1"/>
</dbReference>
<dbReference type="InterPro" id="IPR035669">
    <property type="entry name" value="SGNH_plant_lipase-like"/>
</dbReference>
<organism evidence="3 4">
    <name type="scientific">Heracleum sosnowskyi</name>
    <dbReference type="NCBI Taxonomy" id="360622"/>
    <lineage>
        <taxon>Eukaryota</taxon>
        <taxon>Viridiplantae</taxon>
        <taxon>Streptophyta</taxon>
        <taxon>Embryophyta</taxon>
        <taxon>Tracheophyta</taxon>
        <taxon>Spermatophyta</taxon>
        <taxon>Magnoliopsida</taxon>
        <taxon>eudicotyledons</taxon>
        <taxon>Gunneridae</taxon>
        <taxon>Pentapetalae</taxon>
        <taxon>asterids</taxon>
        <taxon>campanulids</taxon>
        <taxon>Apiales</taxon>
        <taxon>Apiaceae</taxon>
        <taxon>Apioideae</taxon>
        <taxon>apioid superclade</taxon>
        <taxon>Tordylieae</taxon>
        <taxon>Tordyliinae</taxon>
        <taxon>Heracleum</taxon>
    </lineage>
</organism>
<reference evidence="3" key="1">
    <citation type="submission" date="2023-02" db="EMBL/GenBank/DDBJ databases">
        <title>Genome of toxic invasive species Heracleum sosnowskyi carries increased number of genes despite the absence of recent whole-genome duplications.</title>
        <authorList>
            <person name="Schelkunov M."/>
            <person name="Shtratnikova V."/>
            <person name="Makarenko M."/>
            <person name="Klepikova A."/>
            <person name="Omelchenko D."/>
            <person name="Novikova G."/>
            <person name="Obukhova E."/>
            <person name="Bogdanov V."/>
            <person name="Penin A."/>
            <person name="Logacheva M."/>
        </authorList>
    </citation>
    <scope>NUCLEOTIDE SEQUENCE</scope>
    <source>
        <strain evidence="3">Hsosn_3</strain>
        <tissue evidence="3">Leaf</tissue>
    </source>
</reference>
<dbReference type="InterPro" id="IPR001087">
    <property type="entry name" value="GDSL"/>
</dbReference>
<evidence type="ECO:0000256" key="1">
    <source>
        <dbReference type="ARBA" id="ARBA00008668"/>
    </source>
</evidence>
<sequence length="357" mass="38712">MQKYSSIFKQISCLICLLGVLGGLHVSNGQALVPALFIFGDSVVDVGNNNEIYTIIKSNFPPYGRDFISHMPTGRFCNGKLATDFTAENLGFTTYPPAYLSKQARGKNLLLGANFASGSSGYYENTAKLYHTIPLSKQVLYYKDYQTKLVRIAGISNATSIISGSIHLLSSGASDFVQNYYVNPTLYKNYTPDQFSDILMQYYATIVQQLYSLGARKIGVTTLPPMGCLPASITLFGDGSNQCLPNMNAVALSFNNKLNMTSLRLQNKLTGLNLVILDIYQSLYDLVTKPADFGFSEARRACCGTGLLETSILCNAKSVGTCANASQYVFWDGFHPSEAANKILAANLLAGGIALIG</sequence>
<evidence type="ECO:0000313" key="4">
    <source>
        <dbReference type="Proteomes" id="UP001237642"/>
    </source>
</evidence>
<dbReference type="Proteomes" id="UP001237642">
    <property type="component" value="Unassembled WGS sequence"/>
</dbReference>
<dbReference type="InterPro" id="IPR050592">
    <property type="entry name" value="GDSL_lipolytic_enzyme"/>
</dbReference>
<keyword evidence="4" id="KW-1185">Reference proteome</keyword>
<dbReference type="PANTHER" id="PTHR45642">
    <property type="entry name" value="GDSL ESTERASE/LIPASE EXL3"/>
    <property type="match status" value="1"/>
</dbReference>
<dbReference type="AlphaFoldDB" id="A0AAD8IDC2"/>
<gene>
    <name evidence="3" type="ORF">POM88_020813</name>
</gene>
<name>A0AAD8IDC2_9APIA</name>